<evidence type="ECO:0000313" key="1">
    <source>
        <dbReference type="EMBL" id="NBH62663.1"/>
    </source>
</evidence>
<dbReference type="SUPFAM" id="SSF52402">
    <property type="entry name" value="Adenine nucleotide alpha hydrolases-like"/>
    <property type="match status" value="1"/>
</dbReference>
<dbReference type="RefSeq" id="WP_160202947.1">
    <property type="nucleotide sequence ID" value="NZ_QXWK01000030.1"/>
</dbReference>
<dbReference type="AlphaFoldDB" id="A0A845QPM6"/>
<dbReference type="Gene3D" id="3.40.50.620">
    <property type="entry name" value="HUPs"/>
    <property type="match status" value="1"/>
</dbReference>
<reference evidence="1 2" key="1">
    <citation type="submission" date="2018-08" db="EMBL/GenBank/DDBJ databases">
        <title>Murine metabolic-syndrome-specific gut microbial biobank.</title>
        <authorList>
            <person name="Liu C."/>
        </authorList>
    </citation>
    <scope>NUCLEOTIDE SEQUENCE [LARGE SCALE GENOMIC DNA]</scope>
    <source>
        <strain evidence="1 2">28</strain>
    </source>
</reference>
<accession>A0A845QPM6</accession>
<organism evidence="1 2">
    <name type="scientific">Anaerotruncus colihominis</name>
    <dbReference type="NCBI Taxonomy" id="169435"/>
    <lineage>
        <taxon>Bacteria</taxon>
        <taxon>Bacillati</taxon>
        <taxon>Bacillota</taxon>
        <taxon>Clostridia</taxon>
        <taxon>Eubacteriales</taxon>
        <taxon>Oscillospiraceae</taxon>
        <taxon>Anaerotruncus</taxon>
    </lineage>
</organism>
<evidence type="ECO:0000313" key="2">
    <source>
        <dbReference type="Proteomes" id="UP000446866"/>
    </source>
</evidence>
<keyword evidence="2" id="KW-1185">Reference proteome</keyword>
<name>A0A845QPM6_9FIRM</name>
<sequence length="128" mass="14140">MGNIMVCVTKQKTCQRLIDYGKSLQRAGDEQIFVIHIAPENENFLNNSQEGEALEFLYEKAKDAGAQLTVERSQDAIGTLAKLAEKNYADRVIVGEAPEGQREGSFLEKLAARLGREVSLEVVPAARM</sequence>
<dbReference type="Proteomes" id="UP000446866">
    <property type="component" value="Unassembled WGS sequence"/>
</dbReference>
<proteinExistence type="predicted"/>
<dbReference type="InterPro" id="IPR014729">
    <property type="entry name" value="Rossmann-like_a/b/a_fold"/>
</dbReference>
<protein>
    <submittedName>
        <fullName evidence="1">Universal stress protein UspA</fullName>
    </submittedName>
</protein>
<dbReference type="EMBL" id="QXWK01000030">
    <property type="protein sequence ID" value="NBH62663.1"/>
    <property type="molecule type" value="Genomic_DNA"/>
</dbReference>
<comment type="caution">
    <text evidence="1">The sequence shown here is derived from an EMBL/GenBank/DDBJ whole genome shotgun (WGS) entry which is preliminary data.</text>
</comment>
<gene>
    <name evidence="1" type="ORF">D0435_13485</name>
</gene>